<dbReference type="EMBL" id="JABSTR010000008">
    <property type="protein sequence ID" value="KAH9378243.1"/>
    <property type="molecule type" value="Genomic_DNA"/>
</dbReference>
<feature type="region of interest" description="Disordered" evidence="3">
    <location>
        <begin position="1"/>
        <end position="22"/>
    </location>
</feature>
<dbReference type="VEuPathDB" id="VectorBase:HLOH_045592"/>
<comment type="caution">
    <text evidence="5">The sequence shown here is derived from an EMBL/GenBank/DDBJ whole genome shotgun (WGS) entry which is preliminary data.</text>
</comment>
<keyword evidence="2" id="KW-0325">Glycoprotein</keyword>
<dbReference type="Proteomes" id="UP000821853">
    <property type="component" value="Unassembled WGS sequence"/>
</dbReference>
<dbReference type="AlphaFoldDB" id="A0A9J6GSW9"/>
<dbReference type="InterPro" id="IPR051093">
    <property type="entry name" value="Neuroligin/BSAL"/>
</dbReference>
<dbReference type="InterPro" id="IPR029058">
    <property type="entry name" value="AB_hydrolase_fold"/>
</dbReference>
<dbReference type="InterPro" id="IPR002018">
    <property type="entry name" value="CarbesteraseB"/>
</dbReference>
<organism evidence="5 6">
    <name type="scientific">Haemaphysalis longicornis</name>
    <name type="common">Bush tick</name>
    <dbReference type="NCBI Taxonomy" id="44386"/>
    <lineage>
        <taxon>Eukaryota</taxon>
        <taxon>Metazoa</taxon>
        <taxon>Ecdysozoa</taxon>
        <taxon>Arthropoda</taxon>
        <taxon>Chelicerata</taxon>
        <taxon>Arachnida</taxon>
        <taxon>Acari</taxon>
        <taxon>Parasitiformes</taxon>
        <taxon>Ixodida</taxon>
        <taxon>Ixodoidea</taxon>
        <taxon>Ixodidae</taxon>
        <taxon>Haemaphysalinae</taxon>
        <taxon>Haemaphysalis</taxon>
    </lineage>
</organism>
<gene>
    <name evidence="5" type="ORF">HPB48_021880</name>
</gene>
<evidence type="ECO:0000256" key="1">
    <source>
        <dbReference type="ARBA" id="ARBA00005964"/>
    </source>
</evidence>
<dbReference type="PANTHER" id="PTHR43903">
    <property type="entry name" value="NEUROLIGIN"/>
    <property type="match status" value="1"/>
</dbReference>
<keyword evidence="6" id="KW-1185">Reference proteome</keyword>
<accession>A0A9J6GSW9</accession>
<sequence>MDSQTGERGLVRGGGHPTGAPVRAAGLVVGGRRWVGRERRLPPAQRVDSLHSGHRAREGRCQRPVLVFLFAEGFQAGSNMRFDGALLAALSDMVVVAPNFRLGVLGFYHRGIHSL</sequence>
<evidence type="ECO:0000256" key="3">
    <source>
        <dbReference type="SAM" id="MobiDB-lite"/>
    </source>
</evidence>
<name>A0A9J6GSW9_HAELO</name>
<evidence type="ECO:0000256" key="2">
    <source>
        <dbReference type="ARBA" id="ARBA00023180"/>
    </source>
</evidence>
<dbReference type="Pfam" id="PF00135">
    <property type="entry name" value="COesterase"/>
    <property type="match status" value="1"/>
</dbReference>
<proteinExistence type="inferred from homology"/>
<feature type="domain" description="Carboxylesterase type B" evidence="4">
    <location>
        <begin position="59"/>
        <end position="111"/>
    </location>
</feature>
<protein>
    <recommendedName>
        <fullName evidence="4">Carboxylesterase type B domain-containing protein</fullName>
    </recommendedName>
</protein>
<evidence type="ECO:0000313" key="5">
    <source>
        <dbReference type="EMBL" id="KAH9378243.1"/>
    </source>
</evidence>
<evidence type="ECO:0000313" key="6">
    <source>
        <dbReference type="Proteomes" id="UP000821853"/>
    </source>
</evidence>
<dbReference type="Gene3D" id="3.40.50.1820">
    <property type="entry name" value="alpha/beta hydrolase"/>
    <property type="match status" value="1"/>
</dbReference>
<dbReference type="SUPFAM" id="SSF53474">
    <property type="entry name" value="alpha/beta-Hydrolases"/>
    <property type="match status" value="1"/>
</dbReference>
<reference evidence="5 6" key="1">
    <citation type="journal article" date="2020" name="Cell">
        <title>Large-Scale Comparative Analyses of Tick Genomes Elucidate Their Genetic Diversity and Vector Capacities.</title>
        <authorList>
            <consortium name="Tick Genome and Microbiome Consortium (TIGMIC)"/>
            <person name="Jia N."/>
            <person name="Wang J."/>
            <person name="Shi W."/>
            <person name="Du L."/>
            <person name="Sun Y."/>
            <person name="Zhan W."/>
            <person name="Jiang J.F."/>
            <person name="Wang Q."/>
            <person name="Zhang B."/>
            <person name="Ji P."/>
            <person name="Bell-Sakyi L."/>
            <person name="Cui X.M."/>
            <person name="Yuan T.T."/>
            <person name="Jiang B.G."/>
            <person name="Yang W.F."/>
            <person name="Lam T.T."/>
            <person name="Chang Q.C."/>
            <person name="Ding S.J."/>
            <person name="Wang X.J."/>
            <person name="Zhu J.G."/>
            <person name="Ruan X.D."/>
            <person name="Zhao L."/>
            <person name="Wei J.T."/>
            <person name="Ye R.Z."/>
            <person name="Que T.C."/>
            <person name="Du C.H."/>
            <person name="Zhou Y.H."/>
            <person name="Cheng J.X."/>
            <person name="Dai P.F."/>
            <person name="Guo W.B."/>
            <person name="Han X.H."/>
            <person name="Huang E.J."/>
            <person name="Li L.F."/>
            <person name="Wei W."/>
            <person name="Gao Y.C."/>
            <person name="Liu J.Z."/>
            <person name="Shao H.Z."/>
            <person name="Wang X."/>
            <person name="Wang C.C."/>
            <person name="Yang T.C."/>
            <person name="Huo Q.B."/>
            <person name="Li W."/>
            <person name="Chen H.Y."/>
            <person name="Chen S.E."/>
            <person name="Zhou L.G."/>
            <person name="Ni X.B."/>
            <person name="Tian J.H."/>
            <person name="Sheng Y."/>
            <person name="Liu T."/>
            <person name="Pan Y.S."/>
            <person name="Xia L.Y."/>
            <person name="Li J."/>
            <person name="Zhao F."/>
            <person name="Cao W.C."/>
        </authorList>
    </citation>
    <scope>NUCLEOTIDE SEQUENCE [LARGE SCALE GENOMIC DNA]</scope>
    <source>
        <strain evidence="5">HaeL-2018</strain>
    </source>
</reference>
<evidence type="ECO:0000259" key="4">
    <source>
        <dbReference type="Pfam" id="PF00135"/>
    </source>
</evidence>
<dbReference type="OrthoDB" id="6508095at2759"/>
<comment type="similarity">
    <text evidence="1">Belongs to the type-B carboxylesterase/lipase family.</text>
</comment>